<dbReference type="Proteomes" id="UP000215289">
    <property type="component" value="Unassembled WGS sequence"/>
</dbReference>
<evidence type="ECO:0000313" key="2">
    <source>
        <dbReference type="EMBL" id="RLL93945.1"/>
    </source>
</evidence>
<comment type="caution">
    <text evidence="2">The sequence shown here is derived from an EMBL/GenBank/DDBJ whole genome shotgun (WGS) entry which is preliminary data.</text>
</comment>
<evidence type="ECO:0000313" key="3">
    <source>
        <dbReference type="Proteomes" id="UP000215289"/>
    </source>
</evidence>
<name>A0A3R7G592_9EURO</name>
<dbReference type="STRING" id="1245748.A0A3R7G592"/>
<gene>
    <name evidence="2" type="ORF">CFD26_100592</name>
</gene>
<keyword evidence="3" id="KW-1185">Reference proteome</keyword>
<accession>A0A3R7G592</accession>
<feature type="compositionally biased region" description="Basic and acidic residues" evidence="1">
    <location>
        <begin position="1"/>
        <end position="16"/>
    </location>
</feature>
<sequence length="87" mass="9649">MTEMKRSGAPDKEAHHAGAPGAGSWQIGDRPPEGWDDFLAAVHKAGLIDFGKAYVISNRDSPVEVERFKAILTNFHEIKAQGWRSWC</sequence>
<feature type="region of interest" description="Disordered" evidence="1">
    <location>
        <begin position="1"/>
        <end position="30"/>
    </location>
</feature>
<dbReference type="EMBL" id="NIDN02000246">
    <property type="protein sequence ID" value="RLL93945.1"/>
    <property type="molecule type" value="Genomic_DNA"/>
</dbReference>
<evidence type="ECO:0000256" key="1">
    <source>
        <dbReference type="SAM" id="MobiDB-lite"/>
    </source>
</evidence>
<proteinExistence type="predicted"/>
<dbReference type="AlphaFoldDB" id="A0A3R7G592"/>
<protein>
    <submittedName>
        <fullName evidence="2">Uncharacterized protein</fullName>
    </submittedName>
</protein>
<dbReference type="OrthoDB" id="10620397at2759"/>
<reference evidence="2 3" key="1">
    <citation type="submission" date="2018-08" db="EMBL/GenBank/DDBJ databases">
        <title>Draft genome sequences of two Aspergillus turcosus clinical strains isolated from bronchoalveolar lavage fluid: one azole-susceptible and the other azole-resistant.</title>
        <authorList>
            <person name="Parent-Michaud M."/>
            <person name="Dufresne P.J."/>
            <person name="Fournier E."/>
            <person name="Martineau C."/>
            <person name="Moreira S."/>
            <person name="Perkins V."/>
            <person name="De Repentigny L."/>
            <person name="Dufresne S.F."/>
        </authorList>
    </citation>
    <scope>NUCLEOTIDE SEQUENCE [LARGE SCALE GENOMIC DNA]</scope>
    <source>
        <strain evidence="2">HMR AF 1038</strain>
    </source>
</reference>
<organism evidence="2 3">
    <name type="scientific">Aspergillus turcosus</name>
    <dbReference type="NCBI Taxonomy" id="1245748"/>
    <lineage>
        <taxon>Eukaryota</taxon>
        <taxon>Fungi</taxon>
        <taxon>Dikarya</taxon>
        <taxon>Ascomycota</taxon>
        <taxon>Pezizomycotina</taxon>
        <taxon>Eurotiomycetes</taxon>
        <taxon>Eurotiomycetidae</taxon>
        <taxon>Eurotiales</taxon>
        <taxon>Aspergillaceae</taxon>
        <taxon>Aspergillus</taxon>
        <taxon>Aspergillus subgen. Fumigati</taxon>
    </lineage>
</organism>